<feature type="non-terminal residue" evidence="2">
    <location>
        <position position="1"/>
    </location>
</feature>
<dbReference type="EMBL" id="JH711586">
    <property type="protein sequence ID" value="EIW76478.1"/>
    <property type="molecule type" value="Genomic_DNA"/>
</dbReference>
<sequence length="94" mass="10031">STMSPTLLTVSLISASQVGMHSWVAESELQNRFACSDGGKGSEGSIRAQPSMGSARRPGERGRCGYREPELAVVEHVFTGGELGAPRVRERTLV</sequence>
<dbReference type="Proteomes" id="UP000053558">
    <property type="component" value="Unassembled WGS sequence"/>
</dbReference>
<protein>
    <submittedName>
        <fullName evidence="2">Uncharacterized protein</fullName>
    </submittedName>
</protein>
<gene>
    <name evidence="2" type="ORF">CONPUDRAFT_85016</name>
</gene>
<dbReference type="RefSeq" id="XP_007773692.1">
    <property type="nucleotide sequence ID" value="XM_007775502.1"/>
</dbReference>
<name>A0A5M3MB36_CONPW</name>
<feature type="region of interest" description="Disordered" evidence="1">
    <location>
        <begin position="35"/>
        <end position="63"/>
    </location>
</feature>
<dbReference type="GeneID" id="19210872"/>
<evidence type="ECO:0000313" key="3">
    <source>
        <dbReference type="Proteomes" id="UP000053558"/>
    </source>
</evidence>
<reference evidence="3" key="1">
    <citation type="journal article" date="2012" name="Science">
        <title>The Paleozoic origin of enzymatic lignin decomposition reconstructed from 31 fungal genomes.</title>
        <authorList>
            <person name="Floudas D."/>
            <person name="Binder M."/>
            <person name="Riley R."/>
            <person name="Barry K."/>
            <person name="Blanchette R.A."/>
            <person name="Henrissat B."/>
            <person name="Martinez A.T."/>
            <person name="Otillar R."/>
            <person name="Spatafora J.W."/>
            <person name="Yadav J.S."/>
            <person name="Aerts A."/>
            <person name="Benoit I."/>
            <person name="Boyd A."/>
            <person name="Carlson A."/>
            <person name="Copeland A."/>
            <person name="Coutinho P.M."/>
            <person name="de Vries R.P."/>
            <person name="Ferreira P."/>
            <person name="Findley K."/>
            <person name="Foster B."/>
            <person name="Gaskell J."/>
            <person name="Glotzer D."/>
            <person name="Gorecki P."/>
            <person name="Heitman J."/>
            <person name="Hesse C."/>
            <person name="Hori C."/>
            <person name="Igarashi K."/>
            <person name="Jurgens J.A."/>
            <person name="Kallen N."/>
            <person name="Kersten P."/>
            <person name="Kohler A."/>
            <person name="Kuees U."/>
            <person name="Kumar T.K.A."/>
            <person name="Kuo A."/>
            <person name="LaButti K."/>
            <person name="Larrondo L.F."/>
            <person name="Lindquist E."/>
            <person name="Ling A."/>
            <person name="Lombard V."/>
            <person name="Lucas S."/>
            <person name="Lundell T."/>
            <person name="Martin R."/>
            <person name="McLaughlin D.J."/>
            <person name="Morgenstern I."/>
            <person name="Morin E."/>
            <person name="Murat C."/>
            <person name="Nagy L.G."/>
            <person name="Nolan M."/>
            <person name="Ohm R.A."/>
            <person name="Patyshakuliyeva A."/>
            <person name="Rokas A."/>
            <person name="Ruiz-Duenas F.J."/>
            <person name="Sabat G."/>
            <person name="Salamov A."/>
            <person name="Samejima M."/>
            <person name="Schmutz J."/>
            <person name="Slot J.C."/>
            <person name="St John F."/>
            <person name="Stenlid J."/>
            <person name="Sun H."/>
            <person name="Sun S."/>
            <person name="Syed K."/>
            <person name="Tsang A."/>
            <person name="Wiebenga A."/>
            <person name="Young D."/>
            <person name="Pisabarro A."/>
            <person name="Eastwood D.C."/>
            <person name="Martin F."/>
            <person name="Cullen D."/>
            <person name="Grigoriev I.V."/>
            <person name="Hibbett D.S."/>
        </authorList>
    </citation>
    <scope>NUCLEOTIDE SEQUENCE [LARGE SCALE GENOMIC DNA]</scope>
    <source>
        <strain evidence="3">RWD-64-598 SS2</strain>
    </source>
</reference>
<organism evidence="2 3">
    <name type="scientific">Coniophora puteana (strain RWD-64-598)</name>
    <name type="common">Brown rot fungus</name>
    <dbReference type="NCBI Taxonomy" id="741705"/>
    <lineage>
        <taxon>Eukaryota</taxon>
        <taxon>Fungi</taxon>
        <taxon>Dikarya</taxon>
        <taxon>Basidiomycota</taxon>
        <taxon>Agaricomycotina</taxon>
        <taxon>Agaricomycetes</taxon>
        <taxon>Agaricomycetidae</taxon>
        <taxon>Boletales</taxon>
        <taxon>Coniophorineae</taxon>
        <taxon>Coniophoraceae</taxon>
        <taxon>Coniophora</taxon>
    </lineage>
</organism>
<comment type="caution">
    <text evidence="2">The sequence shown here is derived from an EMBL/GenBank/DDBJ whole genome shotgun (WGS) entry which is preliminary data.</text>
</comment>
<evidence type="ECO:0000256" key="1">
    <source>
        <dbReference type="SAM" id="MobiDB-lite"/>
    </source>
</evidence>
<accession>A0A5M3MB36</accession>
<keyword evidence="3" id="KW-1185">Reference proteome</keyword>
<dbReference type="KEGG" id="cput:CONPUDRAFT_85016"/>
<evidence type="ECO:0000313" key="2">
    <source>
        <dbReference type="EMBL" id="EIW76478.1"/>
    </source>
</evidence>
<proteinExistence type="predicted"/>
<dbReference type="AlphaFoldDB" id="A0A5M3MB36"/>